<dbReference type="AlphaFoldDB" id="A0A0P6VH49"/>
<name>A0A0P6VH49_9HYPH</name>
<dbReference type="Proteomes" id="UP000048984">
    <property type="component" value="Unassembled WGS sequence"/>
</dbReference>
<keyword evidence="3" id="KW-1185">Reference proteome</keyword>
<feature type="region of interest" description="Disordered" evidence="1">
    <location>
        <begin position="86"/>
        <end position="131"/>
    </location>
</feature>
<comment type="caution">
    <text evidence="2">The sequence shown here is derived from an EMBL/GenBank/DDBJ whole genome shotgun (WGS) entry which is preliminary data.</text>
</comment>
<gene>
    <name evidence="2" type="ORF">ABB55_03225</name>
</gene>
<accession>A0A0P6VH49</accession>
<evidence type="ECO:0000256" key="1">
    <source>
        <dbReference type="SAM" id="MobiDB-lite"/>
    </source>
</evidence>
<protein>
    <submittedName>
        <fullName evidence="2">Uncharacterized protein</fullName>
    </submittedName>
</protein>
<reference evidence="2 3" key="2">
    <citation type="submission" date="2015-10" db="EMBL/GenBank/DDBJ databases">
        <title>Draft Genome Sequence of Prosthecomicrobium hirschii ATCC 27832.</title>
        <authorList>
            <person name="Daniel J."/>
            <person name="Givan S.A."/>
            <person name="Brun Y.V."/>
            <person name="Brown P.J."/>
        </authorList>
    </citation>
    <scope>NUCLEOTIDE SEQUENCE [LARGE SCALE GENOMIC DNA]</scope>
    <source>
        <strain evidence="2 3">16</strain>
    </source>
</reference>
<dbReference type="EMBL" id="LJYW01000001">
    <property type="protein sequence ID" value="KPL51358.1"/>
    <property type="molecule type" value="Genomic_DNA"/>
</dbReference>
<feature type="compositionally biased region" description="Basic and acidic residues" evidence="1">
    <location>
        <begin position="106"/>
        <end position="131"/>
    </location>
</feature>
<reference evidence="2 3" key="1">
    <citation type="submission" date="2015-09" db="EMBL/GenBank/DDBJ databases">
        <authorList>
            <person name="Jackson K.R."/>
            <person name="Lunt B.L."/>
            <person name="Fisher J.N.B."/>
            <person name="Gardner A.V."/>
            <person name="Bailey M.E."/>
            <person name="Deus L.M."/>
            <person name="Earl A.S."/>
            <person name="Gibby P.D."/>
            <person name="Hartmann K.A."/>
            <person name="Liu J.E."/>
            <person name="Manci A.M."/>
            <person name="Nielsen D.A."/>
            <person name="Solomon M.B."/>
            <person name="Breakwell D.P."/>
            <person name="Burnett S.H."/>
            <person name="Grose J.H."/>
        </authorList>
    </citation>
    <scope>NUCLEOTIDE SEQUENCE [LARGE SCALE GENOMIC DNA]</scope>
    <source>
        <strain evidence="2 3">16</strain>
    </source>
</reference>
<dbReference type="STRING" id="665126.ABB55_03225"/>
<dbReference type="RefSeq" id="WP_054357521.1">
    <property type="nucleotide sequence ID" value="NZ_LJYW01000001.1"/>
</dbReference>
<sequence>MVTIGGRRFTSARHAAITAGLDPVEFVGLMNLEPSCGLHWPPSWESSGDEVAVAVDRLGDLFAAAGVPEHRVRAVIDQIIASSPPTPWRGTPVTLDQTPPVRKRRDAFLRERSEDETFTHHPEKAAGPREASRGIGLATFAVVGKIL</sequence>
<evidence type="ECO:0000313" key="3">
    <source>
        <dbReference type="Proteomes" id="UP000048984"/>
    </source>
</evidence>
<evidence type="ECO:0000313" key="2">
    <source>
        <dbReference type="EMBL" id="KPL51358.1"/>
    </source>
</evidence>
<organism evidence="2 3">
    <name type="scientific">Prosthecodimorpha hirschii</name>
    <dbReference type="NCBI Taxonomy" id="665126"/>
    <lineage>
        <taxon>Bacteria</taxon>
        <taxon>Pseudomonadati</taxon>
        <taxon>Pseudomonadota</taxon>
        <taxon>Alphaproteobacteria</taxon>
        <taxon>Hyphomicrobiales</taxon>
        <taxon>Ancalomicrobiaceae</taxon>
        <taxon>Prosthecodimorpha</taxon>
    </lineage>
</organism>
<proteinExistence type="predicted"/>